<dbReference type="AlphaFoldDB" id="A0AAJ3MZN5"/>
<comment type="caution">
    <text evidence="1">The sequence shown here is derived from an EMBL/GenBank/DDBJ whole genome shotgun (WGS) entry which is preliminary data.</text>
</comment>
<dbReference type="Proteomes" id="UP000188998">
    <property type="component" value="Unassembled WGS sequence"/>
</dbReference>
<dbReference type="EMBL" id="MLAB01000009">
    <property type="protein sequence ID" value="OOF72988.1"/>
    <property type="molecule type" value="Genomic_DNA"/>
</dbReference>
<dbReference type="SUPFAM" id="SSF81901">
    <property type="entry name" value="HCP-like"/>
    <property type="match status" value="1"/>
</dbReference>
<organism evidence="1 2">
    <name type="scientific">Rodentibacter caecimuris</name>
    <dbReference type="NCBI Taxonomy" id="1796644"/>
    <lineage>
        <taxon>Bacteria</taxon>
        <taxon>Pseudomonadati</taxon>
        <taxon>Pseudomonadota</taxon>
        <taxon>Gammaproteobacteria</taxon>
        <taxon>Pasteurellales</taxon>
        <taxon>Pasteurellaceae</taxon>
        <taxon>Rodentibacter</taxon>
    </lineage>
</organism>
<reference evidence="1 2" key="1">
    <citation type="submission" date="2016-10" db="EMBL/GenBank/DDBJ databases">
        <title>Rodentibacter gen. nov. and new species.</title>
        <authorList>
            <person name="Christensen H."/>
        </authorList>
    </citation>
    <scope>NUCLEOTIDE SEQUENCE [LARGE SCALE GENOMIC DNA]</scope>
    <source>
        <strain evidence="1 2">199137021</strain>
    </source>
</reference>
<dbReference type="RefSeq" id="WP_059367452.1">
    <property type="nucleotide sequence ID" value="NZ_BBXJ01000001.1"/>
</dbReference>
<name>A0AAJ3MZN5_9PAST</name>
<evidence type="ECO:0000313" key="1">
    <source>
        <dbReference type="EMBL" id="OOF72988.1"/>
    </source>
</evidence>
<evidence type="ECO:0008006" key="3">
    <source>
        <dbReference type="Google" id="ProtNLM"/>
    </source>
</evidence>
<sequence length="100" mass="11454">MMAKKKNICGYKGLGDTYHYGYGVKPNIKKAKEHYLMAIESIESRGRFLDILFKSFEMIDKTGKEKDESYIKSETGDDGYAEYQLSEIAKKEGNHSEAQQ</sequence>
<proteinExistence type="predicted"/>
<dbReference type="InterPro" id="IPR011990">
    <property type="entry name" value="TPR-like_helical_dom_sf"/>
</dbReference>
<accession>A0AAJ3MZN5</accession>
<dbReference type="Gene3D" id="1.25.40.10">
    <property type="entry name" value="Tetratricopeptide repeat domain"/>
    <property type="match status" value="1"/>
</dbReference>
<protein>
    <recommendedName>
        <fullName evidence="3">Beta-lactamase</fullName>
    </recommendedName>
</protein>
<gene>
    <name evidence="1" type="ORF">BKG90_02425</name>
</gene>
<evidence type="ECO:0000313" key="2">
    <source>
        <dbReference type="Proteomes" id="UP000188998"/>
    </source>
</evidence>
<keyword evidence="2" id="KW-1185">Reference proteome</keyword>